<gene>
    <name evidence="2" type="ORF">SAMN04489710_10286</name>
</gene>
<organism evidence="2 3">
    <name type="scientific">Paracidovorax konjaci</name>
    <dbReference type="NCBI Taxonomy" id="32040"/>
    <lineage>
        <taxon>Bacteria</taxon>
        <taxon>Pseudomonadati</taxon>
        <taxon>Pseudomonadota</taxon>
        <taxon>Betaproteobacteria</taxon>
        <taxon>Burkholderiales</taxon>
        <taxon>Comamonadaceae</taxon>
        <taxon>Paracidovorax</taxon>
    </lineage>
</organism>
<sequence>MAAPPAPSPRYEPAPVRTAVPDGPDYRKYMSAQCRSLHDTLRTGPSRGLPYDVLTGMRREYERDCREDESEASMRLSREQREARQLRRDEIRQAEVAEQVARADTVRRAEQCAESRRILAAKRARTDLTEGEKKDLTRFEEAFASRCQR</sequence>
<dbReference type="AlphaFoldDB" id="A0A1I1SBJ5"/>
<name>A0A1I1SBJ5_9BURK</name>
<feature type="region of interest" description="Disordered" evidence="1">
    <location>
        <begin position="1"/>
        <end position="27"/>
    </location>
</feature>
<dbReference type="EMBL" id="FOMQ01000002">
    <property type="protein sequence ID" value="SFD43836.1"/>
    <property type="molecule type" value="Genomic_DNA"/>
</dbReference>
<feature type="compositionally biased region" description="Pro residues" evidence="1">
    <location>
        <begin position="1"/>
        <end position="12"/>
    </location>
</feature>
<evidence type="ECO:0000313" key="2">
    <source>
        <dbReference type="EMBL" id="SFD43836.1"/>
    </source>
</evidence>
<keyword evidence="3" id="KW-1185">Reference proteome</keyword>
<reference evidence="3" key="1">
    <citation type="submission" date="2016-10" db="EMBL/GenBank/DDBJ databases">
        <authorList>
            <person name="Varghese N."/>
            <person name="Submissions S."/>
        </authorList>
    </citation>
    <scope>NUCLEOTIDE SEQUENCE [LARGE SCALE GENOMIC DNA]</scope>
    <source>
        <strain evidence="3">DSM 7481</strain>
    </source>
</reference>
<dbReference type="STRING" id="32040.SAMN04489710_10286"/>
<evidence type="ECO:0000256" key="1">
    <source>
        <dbReference type="SAM" id="MobiDB-lite"/>
    </source>
</evidence>
<accession>A0A1I1SBJ5</accession>
<evidence type="ECO:0000313" key="3">
    <source>
        <dbReference type="Proteomes" id="UP000199517"/>
    </source>
</evidence>
<protein>
    <submittedName>
        <fullName evidence="2">Uncharacterized protein</fullName>
    </submittedName>
</protein>
<proteinExistence type="predicted"/>
<dbReference type="Proteomes" id="UP000199517">
    <property type="component" value="Unassembled WGS sequence"/>
</dbReference>
<dbReference type="RefSeq" id="WP_245783507.1">
    <property type="nucleotide sequence ID" value="NZ_FOMQ01000002.1"/>
</dbReference>